<keyword evidence="1" id="KW-0547">Nucleotide-binding</keyword>
<keyword evidence="2" id="KW-0067">ATP-binding</keyword>
<protein>
    <submittedName>
        <fullName evidence="4">LuxR C-terminal-related transcriptional regulator</fullName>
    </submittedName>
</protein>
<dbReference type="InterPro" id="IPR000792">
    <property type="entry name" value="Tscrpt_reg_LuxR_C"/>
</dbReference>
<dbReference type="GO" id="GO:0005737">
    <property type="term" value="C:cytoplasm"/>
    <property type="evidence" value="ECO:0007669"/>
    <property type="project" value="TreeGrafter"/>
</dbReference>
<sequence>MNTESRDMSYAAAGAWEPAVVPGAEGDFAGRAQELAAIGQCRAEAVAGAPWVVVIEGEPGIGKTALARRALAAGPDGMRVCWCTCDLFEQDYPYGVVEQLLRRLPATKSGIGEPVAAPTGSPLAVGADLLAALAVAAESGALAVVIDDIPWADDESLKALSFVLRRLYSEPVLTVLTARIHDAETSDGVAAAAGDWHTVVRGAARVLPLKLTGLSVEETAQMIAVAGAGTLSRQAVDRLWEHTAGHPLYLRSLLGEAGPGALADLAVPLPVPSTLDELVRHILDRLPAQARRLTEALAVLDAATPLATAARLAGLSDAAAALDAALAGGLVQWQPDEPTTPLRMHHQLQRDAVYQAITPSRRHALHAAAATLVGPDRAWDHRVAAAVTTDPELAGRLADEATRQAGEGRHHRAATLQLWAADLAPTREQHEHHLITAVTHLLAGWAIARARTLHPALEHCAPSPARDAALGSLAGLGGDLGAAERLLAPLTASAGDLATRLRAATWLGVMHLLRADGPRAVAVLRPVVDRMPPSPATYEVYGDLAWAVGYADGAPAGLAVMAETGLPEHADRVAHKDSFLLNHRGGLRVLAGQLGAGVDDLATLAARQRADGNLAVTPSVHYMLGFGRYLTGQWPDAAISAGHALLVADTLALPYGLAAGHTVAAMVHAQQGHRGQAETDLAACREAAALFPERNCIFPVLATAVLAQAHADRPAIREAIRLLDDPNAITPGARTALLVLWAPLYIEALTAPDHRPTADDLRHAEDALHAFDRLAEHVPALTATSHWLHGRLATAHGDTHTALHHYREGLATPARDGDDIPLHRAFLHHDLARHLQATGRPDEAAHHLQQAHHTYTTLGATPHARRAAHDLAPLHPAGIPADVPGPADTLTEREHEVAHLASRGLTNQEIARELFVSPKTVEYHLGNVYTKLHLTGRRQLRTALQSAAAGG</sequence>
<dbReference type="PANTHER" id="PTHR16305:SF35">
    <property type="entry name" value="TRANSCRIPTIONAL ACTIVATOR DOMAIN"/>
    <property type="match status" value="1"/>
</dbReference>
<dbReference type="GO" id="GO:0004016">
    <property type="term" value="F:adenylate cyclase activity"/>
    <property type="evidence" value="ECO:0007669"/>
    <property type="project" value="TreeGrafter"/>
</dbReference>
<evidence type="ECO:0000256" key="1">
    <source>
        <dbReference type="ARBA" id="ARBA00022741"/>
    </source>
</evidence>
<dbReference type="GO" id="GO:0005524">
    <property type="term" value="F:ATP binding"/>
    <property type="evidence" value="ECO:0007669"/>
    <property type="project" value="UniProtKB-KW"/>
</dbReference>
<dbReference type="InterPro" id="IPR027417">
    <property type="entry name" value="P-loop_NTPase"/>
</dbReference>
<proteinExistence type="predicted"/>
<accession>A0AAU1I910</accession>
<dbReference type="PRINTS" id="PR00038">
    <property type="entry name" value="HTHLUXR"/>
</dbReference>
<dbReference type="Gene3D" id="1.10.10.10">
    <property type="entry name" value="Winged helix-like DNA-binding domain superfamily/Winged helix DNA-binding domain"/>
    <property type="match status" value="1"/>
</dbReference>
<dbReference type="EMBL" id="CP108140">
    <property type="protein sequence ID" value="WTP91567.1"/>
    <property type="molecule type" value="Genomic_DNA"/>
</dbReference>
<dbReference type="SUPFAM" id="SSF46894">
    <property type="entry name" value="C-terminal effector domain of the bipartite response regulators"/>
    <property type="match status" value="1"/>
</dbReference>
<feature type="domain" description="HTH luxR-type" evidence="3">
    <location>
        <begin position="883"/>
        <end position="948"/>
    </location>
</feature>
<dbReference type="AlphaFoldDB" id="A0AAU1I910"/>
<dbReference type="PROSITE" id="PS50043">
    <property type="entry name" value="HTH_LUXR_2"/>
    <property type="match status" value="1"/>
</dbReference>
<dbReference type="InterPro" id="IPR036388">
    <property type="entry name" value="WH-like_DNA-bd_sf"/>
</dbReference>
<dbReference type="Pfam" id="PF13191">
    <property type="entry name" value="AAA_16"/>
    <property type="match status" value="1"/>
</dbReference>
<evidence type="ECO:0000313" key="4">
    <source>
        <dbReference type="EMBL" id="WTP91567.1"/>
    </source>
</evidence>
<dbReference type="SUPFAM" id="SSF52540">
    <property type="entry name" value="P-loop containing nucleoside triphosphate hydrolases"/>
    <property type="match status" value="1"/>
</dbReference>
<evidence type="ECO:0000259" key="3">
    <source>
        <dbReference type="PROSITE" id="PS50043"/>
    </source>
</evidence>
<dbReference type="InterPro" id="IPR016032">
    <property type="entry name" value="Sig_transdc_resp-reg_C-effctor"/>
</dbReference>
<dbReference type="GO" id="GO:0006355">
    <property type="term" value="P:regulation of DNA-templated transcription"/>
    <property type="evidence" value="ECO:0007669"/>
    <property type="project" value="InterPro"/>
</dbReference>
<dbReference type="Gene3D" id="1.25.40.10">
    <property type="entry name" value="Tetratricopeptide repeat domain"/>
    <property type="match status" value="1"/>
</dbReference>
<dbReference type="InterPro" id="IPR041664">
    <property type="entry name" value="AAA_16"/>
</dbReference>
<evidence type="ECO:0000256" key="2">
    <source>
        <dbReference type="ARBA" id="ARBA00022840"/>
    </source>
</evidence>
<dbReference type="GO" id="GO:0003677">
    <property type="term" value="F:DNA binding"/>
    <property type="evidence" value="ECO:0007669"/>
    <property type="project" value="InterPro"/>
</dbReference>
<dbReference type="SMART" id="SM00421">
    <property type="entry name" value="HTH_LUXR"/>
    <property type="match status" value="1"/>
</dbReference>
<dbReference type="Pfam" id="PF00196">
    <property type="entry name" value="GerE"/>
    <property type="match status" value="1"/>
</dbReference>
<dbReference type="Gene3D" id="3.40.50.300">
    <property type="entry name" value="P-loop containing nucleotide triphosphate hydrolases"/>
    <property type="match status" value="1"/>
</dbReference>
<reference evidence="4" key="1">
    <citation type="submission" date="2022-10" db="EMBL/GenBank/DDBJ databases">
        <title>The complete genomes of actinobacterial strains from the NBC collection.</title>
        <authorList>
            <person name="Joergensen T.S."/>
            <person name="Alvarez Arevalo M."/>
            <person name="Sterndorff E.B."/>
            <person name="Faurdal D."/>
            <person name="Vuksanovic O."/>
            <person name="Mourched A.-S."/>
            <person name="Charusanti P."/>
            <person name="Shaw S."/>
            <person name="Blin K."/>
            <person name="Weber T."/>
        </authorList>
    </citation>
    <scope>NUCLEOTIDE SEQUENCE</scope>
    <source>
        <strain evidence="4">NBC 00180</strain>
    </source>
</reference>
<dbReference type="CDD" id="cd06170">
    <property type="entry name" value="LuxR_C_like"/>
    <property type="match status" value="1"/>
</dbReference>
<gene>
    <name evidence="4" type="ORF">OG477_42735</name>
</gene>
<dbReference type="InterPro" id="IPR011990">
    <property type="entry name" value="TPR-like_helical_dom_sf"/>
</dbReference>
<dbReference type="PROSITE" id="PS00622">
    <property type="entry name" value="HTH_LUXR_1"/>
    <property type="match status" value="1"/>
</dbReference>
<name>A0AAU1I910_9ACTN</name>
<organism evidence="4">
    <name type="scientific">Streptomyces sp. NBC_00180</name>
    <dbReference type="NCBI Taxonomy" id="2903632"/>
    <lineage>
        <taxon>Bacteria</taxon>
        <taxon>Bacillati</taxon>
        <taxon>Actinomycetota</taxon>
        <taxon>Actinomycetes</taxon>
        <taxon>Kitasatosporales</taxon>
        <taxon>Streptomycetaceae</taxon>
        <taxon>Streptomyces</taxon>
    </lineage>
</organism>
<dbReference type="SUPFAM" id="SSF48452">
    <property type="entry name" value="TPR-like"/>
    <property type="match status" value="1"/>
</dbReference>
<dbReference type="PANTHER" id="PTHR16305">
    <property type="entry name" value="TESTICULAR SOLUBLE ADENYLYL CYCLASE"/>
    <property type="match status" value="1"/>
</dbReference>